<feature type="region of interest" description="Disordered" evidence="1">
    <location>
        <begin position="179"/>
        <end position="200"/>
    </location>
</feature>
<dbReference type="Proteomes" id="UP000054559">
    <property type="component" value="Unassembled WGS sequence"/>
</dbReference>
<dbReference type="EMBL" id="DS268119">
    <property type="protein sequence ID" value="KMU74670.1"/>
    <property type="molecule type" value="Genomic_DNA"/>
</dbReference>
<proteinExistence type="predicted"/>
<evidence type="ECO:0000256" key="1">
    <source>
        <dbReference type="SAM" id="MobiDB-lite"/>
    </source>
</evidence>
<reference evidence="3" key="1">
    <citation type="journal article" date="2010" name="Genome Res.">
        <title>Population genomic sequencing of Coccidioides fungi reveals recent hybridization and transposon control.</title>
        <authorList>
            <person name="Neafsey D.E."/>
            <person name="Barker B.M."/>
            <person name="Sharpton T.J."/>
            <person name="Stajich J.E."/>
            <person name="Park D.J."/>
            <person name="Whiston E."/>
            <person name="Hung C.-Y."/>
            <person name="McMahan C."/>
            <person name="White J."/>
            <person name="Sykes S."/>
            <person name="Heiman D."/>
            <person name="Young S."/>
            <person name="Zeng Q."/>
            <person name="Abouelleil A."/>
            <person name="Aftuck L."/>
            <person name="Bessette D."/>
            <person name="Brown A."/>
            <person name="FitzGerald M."/>
            <person name="Lui A."/>
            <person name="Macdonald J.P."/>
            <person name="Priest M."/>
            <person name="Orbach M.J."/>
            <person name="Galgiani J.N."/>
            <person name="Kirkland T.N."/>
            <person name="Cole G.T."/>
            <person name="Birren B.W."/>
            <person name="Henn M.R."/>
            <person name="Taylor J.W."/>
            <person name="Rounsley S.D."/>
        </authorList>
    </citation>
    <scope>NUCLEOTIDE SEQUENCE [LARGE SCALE GENOMIC DNA]</scope>
    <source>
        <strain evidence="3">RMSCC 3703</strain>
    </source>
</reference>
<dbReference type="AlphaFoldDB" id="A0A0J8QRF3"/>
<dbReference type="OrthoDB" id="4179510at2759"/>
<evidence type="ECO:0000313" key="2">
    <source>
        <dbReference type="EMBL" id="KMU74670.1"/>
    </source>
</evidence>
<accession>A0A0J8QRF3</accession>
<dbReference type="STRING" id="454286.A0A0J8QRF3"/>
<sequence>MVLQRLRSRSAKTNTITTLLATAEAASWDFTSLPYVADMAKLSPDENAIIRKHPLAKSLDDLHGLLQEAERTYELCFISYHDAVDSFDQLFQDATSKLLYVLLGEEAALNIRSRISDGNVASDLANLFTSLQRGNFSYNHYRRLVRLVIQKPPSTESQNVETWNFDVWNAVLDLINTASRGTPPPRPHIIDPTDALDAQH</sequence>
<name>A0A0J8QRF3_COCIT</name>
<gene>
    <name evidence="2" type="ORF">CISG_00600</name>
</gene>
<organism evidence="2 3">
    <name type="scientific">Coccidioides immitis RMSCC 3703</name>
    <dbReference type="NCBI Taxonomy" id="454286"/>
    <lineage>
        <taxon>Eukaryota</taxon>
        <taxon>Fungi</taxon>
        <taxon>Dikarya</taxon>
        <taxon>Ascomycota</taxon>
        <taxon>Pezizomycotina</taxon>
        <taxon>Eurotiomycetes</taxon>
        <taxon>Eurotiomycetidae</taxon>
        <taxon>Onygenales</taxon>
        <taxon>Onygenaceae</taxon>
        <taxon>Coccidioides</taxon>
    </lineage>
</organism>
<protein>
    <submittedName>
        <fullName evidence="2">Uncharacterized protein</fullName>
    </submittedName>
</protein>
<evidence type="ECO:0000313" key="3">
    <source>
        <dbReference type="Proteomes" id="UP000054559"/>
    </source>
</evidence>